<reference evidence="3" key="1">
    <citation type="journal article" date="2019" name="Int. J. Syst. Evol. Microbiol.">
        <title>The Global Catalogue of Microorganisms (GCM) 10K type strain sequencing project: providing services to taxonomists for standard genome sequencing and annotation.</title>
        <authorList>
            <consortium name="The Broad Institute Genomics Platform"/>
            <consortium name="The Broad Institute Genome Sequencing Center for Infectious Disease"/>
            <person name="Wu L."/>
            <person name="Ma J."/>
        </authorList>
    </citation>
    <scope>NUCLEOTIDE SEQUENCE [LARGE SCALE GENOMIC DNA]</scope>
    <source>
        <strain evidence="3">CCUG 66188</strain>
    </source>
</reference>
<evidence type="ECO:0000256" key="1">
    <source>
        <dbReference type="SAM" id="Phobius"/>
    </source>
</evidence>
<proteinExistence type="predicted"/>
<dbReference type="Proteomes" id="UP001596353">
    <property type="component" value="Unassembled WGS sequence"/>
</dbReference>
<comment type="caution">
    <text evidence="2">The sequence shown here is derived from an EMBL/GenBank/DDBJ whole genome shotgun (WGS) entry which is preliminary data.</text>
</comment>
<keyword evidence="1" id="KW-0812">Transmembrane</keyword>
<name>A0ABW2B3D5_9RHOB</name>
<accession>A0ABW2B3D5</accession>
<sequence length="47" mass="4825">MIASLGLLMIVTANGLGVVFVLAQALVVAVLAWVEYRALRAGQAALA</sequence>
<feature type="transmembrane region" description="Helical" evidence="1">
    <location>
        <begin position="6"/>
        <end position="34"/>
    </location>
</feature>
<dbReference type="EMBL" id="JBHSWG010000001">
    <property type="protein sequence ID" value="MFC6759747.1"/>
    <property type="molecule type" value="Genomic_DNA"/>
</dbReference>
<keyword evidence="1" id="KW-0472">Membrane</keyword>
<keyword evidence="3" id="KW-1185">Reference proteome</keyword>
<evidence type="ECO:0000313" key="2">
    <source>
        <dbReference type="EMBL" id="MFC6759747.1"/>
    </source>
</evidence>
<keyword evidence="1" id="KW-1133">Transmembrane helix</keyword>
<protein>
    <submittedName>
        <fullName evidence="2">Uncharacterized protein</fullName>
    </submittedName>
</protein>
<evidence type="ECO:0000313" key="3">
    <source>
        <dbReference type="Proteomes" id="UP001596353"/>
    </source>
</evidence>
<organism evidence="2 3">
    <name type="scientific">Sulfitobacter porphyrae</name>
    <dbReference type="NCBI Taxonomy" id="1246864"/>
    <lineage>
        <taxon>Bacteria</taxon>
        <taxon>Pseudomonadati</taxon>
        <taxon>Pseudomonadota</taxon>
        <taxon>Alphaproteobacteria</taxon>
        <taxon>Rhodobacterales</taxon>
        <taxon>Roseobacteraceae</taxon>
        <taxon>Sulfitobacter</taxon>
    </lineage>
</organism>
<gene>
    <name evidence="2" type="ORF">ACFQFQ_09980</name>
</gene>